<sequence length="27" mass="3231">MFNITENTYKLPMSIPRFHLQPTCSFN</sequence>
<evidence type="ECO:0000313" key="1">
    <source>
        <dbReference type="EMBL" id="MBX56518.1"/>
    </source>
</evidence>
<reference evidence="1" key="1">
    <citation type="submission" date="2018-02" db="EMBL/GenBank/DDBJ databases">
        <title>Rhizophora mucronata_Transcriptome.</title>
        <authorList>
            <person name="Meera S.P."/>
            <person name="Sreeshan A."/>
            <person name="Augustine A."/>
        </authorList>
    </citation>
    <scope>NUCLEOTIDE SEQUENCE</scope>
    <source>
        <tissue evidence="1">Leaf</tissue>
    </source>
</reference>
<name>A0A2P2PP54_RHIMU</name>
<protein>
    <submittedName>
        <fullName evidence="1">Uncharacterized protein</fullName>
    </submittedName>
</protein>
<dbReference type="AlphaFoldDB" id="A0A2P2PP54"/>
<organism evidence="1">
    <name type="scientific">Rhizophora mucronata</name>
    <name type="common">Asiatic mangrove</name>
    <dbReference type="NCBI Taxonomy" id="61149"/>
    <lineage>
        <taxon>Eukaryota</taxon>
        <taxon>Viridiplantae</taxon>
        <taxon>Streptophyta</taxon>
        <taxon>Embryophyta</taxon>
        <taxon>Tracheophyta</taxon>
        <taxon>Spermatophyta</taxon>
        <taxon>Magnoliopsida</taxon>
        <taxon>eudicotyledons</taxon>
        <taxon>Gunneridae</taxon>
        <taxon>Pentapetalae</taxon>
        <taxon>rosids</taxon>
        <taxon>fabids</taxon>
        <taxon>Malpighiales</taxon>
        <taxon>Rhizophoraceae</taxon>
        <taxon>Rhizophora</taxon>
    </lineage>
</organism>
<accession>A0A2P2PP54</accession>
<dbReference type="EMBL" id="GGEC01076034">
    <property type="protein sequence ID" value="MBX56518.1"/>
    <property type="molecule type" value="Transcribed_RNA"/>
</dbReference>
<proteinExistence type="predicted"/>